<dbReference type="InterPro" id="IPR042277">
    <property type="entry name" value="IST1-like"/>
</dbReference>
<feature type="region of interest" description="Disordered" evidence="2">
    <location>
        <begin position="189"/>
        <end position="278"/>
    </location>
</feature>
<dbReference type="Pfam" id="PF03398">
    <property type="entry name" value="Ist1"/>
    <property type="match status" value="1"/>
</dbReference>
<proteinExistence type="inferred from homology"/>
<protein>
    <submittedName>
        <fullName evidence="3">Increased sodium tolerance protein-like protein 1</fullName>
    </submittedName>
</protein>
<dbReference type="OrthoDB" id="29853at2759"/>
<gene>
    <name evidence="3" type="ORF">K504DRAFT_465127</name>
</gene>
<dbReference type="GO" id="GO:0015031">
    <property type="term" value="P:protein transport"/>
    <property type="evidence" value="ECO:0007669"/>
    <property type="project" value="InterPro"/>
</dbReference>
<dbReference type="EMBL" id="MU005767">
    <property type="protein sequence ID" value="KAF2711362.1"/>
    <property type="molecule type" value="Genomic_DNA"/>
</dbReference>
<dbReference type="PANTHER" id="PTHR12161">
    <property type="entry name" value="IST1 FAMILY MEMBER"/>
    <property type="match status" value="1"/>
</dbReference>
<dbReference type="PANTHER" id="PTHR12161:SF5">
    <property type="entry name" value="IST1 HOMOLOG"/>
    <property type="match status" value="1"/>
</dbReference>
<evidence type="ECO:0000313" key="3">
    <source>
        <dbReference type="EMBL" id="KAF2711362.1"/>
    </source>
</evidence>
<feature type="compositionally biased region" description="Basic and acidic residues" evidence="2">
    <location>
        <begin position="239"/>
        <end position="248"/>
    </location>
</feature>
<feature type="compositionally biased region" description="Low complexity" evidence="2">
    <location>
        <begin position="228"/>
        <end position="237"/>
    </location>
</feature>
<keyword evidence="4" id="KW-1185">Reference proteome</keyword>
<accession>A0A6G1KFW0</accession>
<evidence type="ECO:0000313" key="4">
    <source>
        <dbReference type="Proteomes" id="UP000799428"/>
    </source>
</evidence>
<reference evidence="3" key="1">
    <citation type="journal article" date="2020" name="Stud. Mycol.">
        <title>101 Dothideomycetes genomes: a test case for predicting lifestyles and emergence of pathogens.</title>
        <authorList>
            <person name="Haridas S."/>
            <person name="Albert R."/>
            <person name="Binder M."/>
            <person name="Bloem J."/>
            <person name="Labutti K."/>
            <person name="Salamov A."/>
            <person name="Andreopoulos B."/>
            <person name="Baker S."/>
            <person name="Barry K."/>
            <person name="Bills G."/>
            <person name="Bluhm B."/>
            <person name="Cannon C."/>
            <person name="Castanera R."/>
            <person name="Culley D."/>
            <person name="Daum C."/>
            <person name="Ezra D."/>
            <person name="Gonzalez J."/>
            <person name="Henrissat B."/>
            <person name="Kuo A."/>
            <person name="Liang C."/>
            <person name="Lipzen A."/>
            <person name="Lutzoni F."/>
            <person name="Magnuson J."/>
            <person name="Mondo S."/>
            <person name="Nolan M."/>
            <person name="Ohm R."/>
            <person name="Pangilinan J."/>
            <person name="Park H.-J."/>
            <person name="Ramirez L."/>
            <person name="Alfaro M."/>
            <person name="Sun H."/>
            <person name="Tritt A."/>
            <person name="Yoshinaga Y."/>
            <person name="Zwiers L.-H."/>
            <person name="Turgeon B."/>
            <person name="Goodwin S."/>
            <person name="Spatafora J."/>
            <person name="Crous P."/>
            <person name="Grigoriev I."/>
        </authorList>
    </citation>
    <scope>NUCLEOTIDE SEQUENCE</scope>
    <source>
        <strain evidence="3">CBS 279.74</strain>
    </source>
</reference>
<evidence type="ECO:0000256" key="2">
    <source>
        <dbReference type="SAM" id="MobiDB-lite"/>
    </source>
</evidence>
<dbReference type="AlphaFoldDB" id="A0A6G1KFW0"/>
<feature type="compositionally biased region" description="Acidic residues" evidence="2">
    <location>
        <begin position="190"/>
        <end position="205"/>
    </location>
</feature>
<dbReference type="Proteomes" id="UP000799428">
    <property type="component" value="Unassembled WGS sequence"/>
</dbReference>
<organism evidence="3 4">
    <name type="scientific">Pleomassaria siparia CBS 279.74</name>
    <dbReference type="NCBI Taxonomy" id="1314801"/>
    <lineage>
        <taxon>Eukaryota</taxon>
        <taxon>Fungi</taxon>
        <taxon>Dikarya</taxon>
        <taxon>Ascomycota</taxon>
        <taxon>Pezizomycotina</taxon>
        <taxon>Dothideomycetes</taxon>
        <taxon>Pleosporomycetidae</taxon>
        <taxon>Pleosporales</taxon>
        <taxon>Pleomassariaceae</taxon>
        <taxon>Pleomassaria</taxon>
    </lineage>
</organism>
<dbReference type="FunFam" id="1.20.1260.60:FF:000002">
    <property type="entry name" value="Vacuolar protein sorting-associated protein IST1"/>
    <property type="match status" value="1"/>
</dbReference>
<comment type="similarity">
    <text evidence="1">Belongs to the IST1 family.</text>
</comment>
<dbReference type="Gene3D" id="1.20.1260.60">
    <property type="entry name" value="Vacuolar protein sorting-associated protein Ist1"/>
    <property type="match status" value="1"/>
</dbReference>
<sequence length="324" mass="35402">MAPASTLVNKLKVQLKLSISRLRMVQQKDSAKAKQQRREMAQLIEAGKVQSARIRVENIIRSDITTELHEMLELYCELLLARSQLLDPPSSPYSTPSPHTAITLDPALEEAVRSIIYAASRTDIKELHTARSLLIEKFGKDIAVASMEGEGVAERVLNKLKLETPKAELVDAYLTEIARFYGVAYGEAAPAEEEEEAEEDDDDEPSGGIAEEVDSGAPPELEPALTVSSSKAEAKATIAKKEDEREALVKATPPKKFSPQSPLRITPPSPSVDNVAPKLRLPGNVATKTKVVEAKKPVKKLDDGPGGKIPDVDELARRFAELKR</sequence>
<dbReference type="InterPro" id="IPR005061">
    <property type="entry name" value="Ist1"/>
</dbReference>
<evidence type="ECO:0000256" key="1">
    <source>
        <dbReference type="ARBA" id="ARBA00005536"/>
    </source>
</evidence>
<name>A0A6G1KFW0_9PLEO</name>